<dbReference type="EMBL" id="ATHJ01000104">
    <property type="protein sequence ID" value="EPR37272.1"/>
    <property type="molecule type" value="Genomic_DNA"/>
</dbReference>
<accession>S7TJD0</accession>
<evidence type="ECO:0000313" key="1">
    <source>
        <dbReference type="EMBL" id="EPR37272.1"/>
    </source>
</evidence>
<dbReference type="eggNOG" id="COG5403">
    <property type="taxonomic scope" value="Bacteria"/>
</dbReference>
<dbReference type="Proteomes" id="UP000014977">
    <property type="component" value="Unassembled WGS sequence"/>
</dbReference>
<sequence length="191" mass="19136">MEINDIIARMGGMQSIARELGVSETDAKNASTALLPAILGGMKKQAQAQPSGLEGLGGLLGQLGGSGLLDQVLAPQATDLSSGNDVLGQIFGSKDVSRAVAGKAASQTGLEPSLLKKMLPMLAMLVAGYMAKQGSHGGPGQQAAPQSGGLGGLLGGLLGGGSGRGLASMLDLDGDGNPLDDILRMVDQFKR</sequence>
<evidence type="ECO:0008006" key="3">
    <source>
        <dbReference type="Google" id="ProtNLM"/>
    </source>
</evidence>
<comment type="caution">
    <text evidence="1">The sequence shown here is derived from an EMBL/GenBank/DDBJ whole genome shotgun (WGS) entry which is preliminary data.</text>
</comment>
<keyword evidence="2" id="KW-1185">Reference proteome</keyword>
<organism evidence="1 2">
    <name type="scientific">Desulfococcus multivorans DSM 2059</name>
    <dbReference type="NCBI Taxonomy" id="1121405"/>
    <lineage>
        <taxon>Bacteria</taxon>
        <taxon>Pseudomonadati</taxon>
        <taxon>Thermodesulfobacteriota</taxon>
        <taxon>Desulfobacteria</taxon>
        <taxon>Desulfobacterales</taxon>
        <taxon>Desulfococcaceae</taxon>
        <taxon>Desulfococcus</taxon>
    </lineage>
</organism>
<dbReference type="Pfam" id="PF06078">
    <property type="entry name" value="DUF937"/>
    <property type="match status" value="1"/>
</dbReference>
<gene>
    <name evidence="1" type="ORF">dsmv_3080</name>
</gene>
<dbReference type="STRING" id="897.B2D07_02165"/>
<name>S7TJD0_DESML</name>
<evidence type="ECO:0000313" key="2">
    <source>
        <dbReference type="Proteomes" id="UP000014977"/>
    </source>
</evidence>
<dbReference type="AlphaFoldDB" id="S7TJD0"/>
<proteinExistence type="predicted"/>
<dbReference type="PATRIC" id="fig|1121405.3.peg.3173"/>
<dbReference type="RefSeq" id="WP_020878147.1">
    <property type="nucleotide sequence ID" value="NZ_ATHJ01000104.1"/>
</dbReference>
<protein>
    <recommendedName>
        <fullName evidence="3">DUF937 domain-containing protein</fullName>
    </recommendedName>
</protein>
<dbReference type="OrthoDB" id="5526542at2"/>
<dbReference type="InterPro" id="IPR009282">
    <property type="entry name" value="DUF937"/>
</dbReference>
<reference evidence="1 2" key="1">
    <citation type="journal article" date="2013" name="Genome Announc.">
        <title>Draft genome sequences for three mercury-methylating, sulfate-reducing bacteria.</title>
        <authorList>
            <person name="Brown S.D."/>
            <person name="Hurt R.A.Jr."/>
            <person name="Gilmour C.C."/>
            <person name="Elias D.A."/>
        </authorList>
    </citation>
    <scope>NUCLEOTIDE SEQUENCE [LARGE SCALE GENOMIC DNA]</scope>
    <source>
        <strain evidence="1 2">DSM 2059</strain>
    </source>
</reference>